<dbReference type="CDD" id="cd02603">
    <property type="entry name" value="HAD_sEH-N_like"/>
    <property type="match status" value="1"/>
</dbReference>
<accession>A0A4P5P6A3</accession>
<dbReference type="Gene3D" id="3.40.50.1000">
    <property type="entry name" value="HAD superfamily/HAD-like"/>
    <property type="match status" value="1"/>
</dbReference>
<dbReference type="PANTHER" id="PTHR43611:SF3">
    <property type="entry name" value="FLAVIN MONONUCLEOTIDE HYDROLASE 1, CHLOROPLATIC"/>
    <property type="match status" value="1"/>
</dbReference>
<name>A0A4P5P6A3_9ENTE</name>
<dbReference type="NCBIfam" id="TIGR01509">
    <property type="entry name" value="HAD-SF-IA-v3"/>
    <property type="match status" value="1"/>
</dbReference>
<comment type="caution">
    <text evidence="1">The sequence shown here is derived from an EMBL/GenBank/DDBJ whole genome shotgun (WGS) entry which is preliminary data.</text>
</comment>
<dbReference type="Proteomes" id="UP000290567">
    <property type="component" value="Unassembled WGS sequence"/>
</dbReference>
<dbReference type="InterPro" id="IPR006439">
    <property type="entry name" value="HAD-SF_hydro_IA"/>
</dbReference>
<reference evidence="2" key="1">
    <citation type="submission" date="2019-02" db="EMBL/GenBank/DDBJ databases">
        <title>Draft genome sequence of Enterococcus sp. Gos25-1.</title>
        <authorList>
            <person name="Tanaka N."/>
            <person name="Shiwa Y."/>
            <person name="Fujita N."/>
        </authorList>
    </citation>
    <scope>NUCLEOTIDE SEQUENCE [LARGE SCALE GENOMIC DNA]</scope>
    <source>
        <strain evidence="2">Gos25-1</strain>
    </source>
</reference>
<keyword evidence="2" id="KW-1185">Reference proteome</keyword>
<dbReference type="InterPro" id="IPR023214">
    <property type="entry name" value="HAD_sf"/>
</dbReference>
<dbReference type="EMBL" id="BJCC01000009">
    <property type="protein sequence ID" value="GCF93270.1"/>
    <property type="molecule type" value="Genomic_DNA"/>
</dbReference>
<dbReference type="OrthoDB" id="9797415at2"/>
<dbReference type="SUPFAM" id="SSF56784">
    <property type="entry name" value="HAD-like"/>
    <property type="match status" value="1"/>
</dbReference>
<dbReference type="InterPro" id="IPR023198">
    <property type="entry name" value="PGP-like_dom2"/>
</dbReference>
<gene>
    <name evidence="1" type="ORF">NRIC_11610</name>
</gene>
<evidence type="ECO:0000313" key="1">
    <source>
        <dbReference type="EMBL" id="GCF93270.1"/>
    </source>
</evidence>
<dbReference type="RefSeq" id="WP_146621729.1">
    <property type="nucleotide sequence ID" value="NZ_BJCC01000009.1"/>
</dbReference>
<proteinExistence type="predicted"/>
<protein>
    <submittedName>
        <fullName evidence="1">Haloacid dehalogenase</fullName>
    </submittedName>
</protein>
<dbReference type="Pfam" id="PF00702">
    <property type="entry name" value="Hydrolase"/>
    <property type="match status" value="1"/>
</dbReference>
<dbReference type="SFLD" id="SFLDG01129">
    <property type="entry name" value="C1.5:_HAD__Beta-PGM__Phosphata"/>
    <property type="match status" value="1"/>
</dbReference>
<organism evidence="1 2">
    <name type="scientific">Enterococcus florum</name>
    <dbReference type="NCBI Taxonomy" id="2480627"/>
    <lineage>
        <taxon>Bacteria</taxon>
        <taxon>Bacillati</taxon>
        <taxon>Bacillota</taxon>
        <taxon>Bacilli</taxon>
        <taxon>Lactobacillales</taxon>
        <taxon>Enterococcaceae</taxon>
        <taxon>Enterococcus</taxon>
    </lineage>
</organism>
<dbReference type="PRINTS" id="PR00413">
    <property type="entry name" value="HADHALOGNASE"/>
</dbReference>
<sequence length="198" mass="22820">MIKNIVFDMGNVLVDFDPWRFVGEKTADPAQQKQLIDELFGSVDWLRFDKGTITKEALRSDVKERLPELLHPIADDLLDTWYLGLHPLPQMAELPRELKEKGYRIYLLSNAPEDFYLFKETVPSHEAFDGFFISSDWRLSKPEAAIYQAFFAHFQLNPAECFFIDDTAANILAAEEAGMAGFHFRKNPEKLKAALEQF</sequence>
<evidence type="ECO:0000313" key="2">
    <source>
        <dbReference type="Proteomes" id="UP000290567"/>
    </source>
</evidence>
<dbReference type="PANTHER" id="PTHR43611">
    <property type="entry name" value="ALPHA-D-GLUCOSE 1-PHOSPHATE PHOSPHATASE"/>
    <property type="match status" value="1"/>
</dbReference>
<dbReference type="InterPro" id="IPR036412">
    <property type="entry name" value="HAD-like_sf"/>
</dbReference>
<dbReference type="AlphaFoldDB" id="A0A4P5P6A3"/>
<dbReference type="NCBIfam" id="TIGR01549">
    <property type="entry name" value="HAD-SF-IA-v1"/>
    <property type="match status" value="1"/>
</dbReference>
<dbReference type="Gene3D" id="1.10.150.240">
    <property type="entry name" value="Putative phosphatase, domain 2"/>
    <property type="match status" value="1"/>
</dbReference>
<dbReference type="SFLD" id="SFLDS00003">
    <property type="entry name" value="Haloacid_Dehalogenase"/>
    <property type="match status" value="1"/>
</dbReference>